<dbReference type="EMBL" id="MF358734">
    <property type="protein sequence ID" value="ATN38272.1"/>
    <property type="molecule type" value="mRNA"/>
</dbReference>
<organism evidence="2">
    <name type="scientific">Saccharomyces paradoxus L-A virus M74 satellite</name>
    <dbReference type="NCBI Taxonomy" id="2048694"/>
    <lineage>
        <taxon>Viruses</taxon>
        <taxon>unclassified satellites</taxon>
        <taxon>RNA satellites</taxon>
        <taxon>Double stranded RNA satellites</taxon>
    </lineage>
</organism>
<evidence type="ECO:0000313" key="2">
    <source>
        <dbReference type="EMBL" id="ATN38272.1"/>
    </source>
</evidence>
<evidence type="ECO:0000256" key="1">
    <source>
        <dbReference type="SAM" id="Phobius"/>
    </source>
</evidence>
<accession>A0A2D1CG98</accession>
<keyword evidence="1" id="KW-0812">Transmembrane</keyword>
<feature type="transmembrane region" description="Helical" evidence="1">
    <location>
        <begin position="6"/>
        <end position="32"/>
    </location>
</feature>
<reference evidence="2" key="1">
    <citation type="journal article" date="2017" name="Toxins">
        <title>Variation and Distribution of L-A Helper Totiviruses in Saccharomyces sensu stricto Yeasts Producing Different Killer Toxins.</title>
        <authorList>
            <person name="Rodriguez-Cousino N."/>
            <person name="Gomez P."/>
            <person name="Esteban R."/>
        </authorList>
    </citation>
    <scope>NUCLEOTIDE SEQUENCE</scope>
    <source>
        <strain evidence="2">Q74.4</strain>
    </source>
</reference>
<name>A0A2D1CG98_9VIRU</name>
<keyword evidence="1" id="KW-0472">Membrane</keyword>
<keyword evidence="1" id="KW-1133">Transmembrane helix</keyword>
<protein>
    <submittedName>
        <fullName evidence="2">K74 killer preprotoxin</fullName>
    </submittedName>
</protein>
<sequence length="333" mass="37025">MTYNILYNTAIILATAIVGIKATNIFYANFIFSSVRLFGAKYGFKEAQVMGAYGAGYGGVEHAYDLFDNCYDGQGNKVDKVACSKSVFETVASMGFAVLHKKLTGAWWKRDLADHYGYSDYATLAGIAAHPNTTALYTNIDQLYDMGVFNDTHVINSYNATALARHTSRKRDLGTPWPVAFTIVSTGPHSPVMVDVHTNFTHAAITLHDVEYNSSSTVKRDGNNGYRTDGHEIFIESKSLDTVTTWDEMQNFEHKDSDAEINDENGGNLHDEGYNMWVGVSTACAPVYTPQLEFGDGCYGAYIRYETGWAAEDDFDDKEFCAQHHNDLCYYSV</sequence>
<proteinExistence type="evidence at transcript level"/>